<accession>A0AAW1AEK6</accession>
<comment type="caution">
    <text evidence="2">The sequence shown here is derived from an EMBL/GenBank/DDBJ whole genome shotgun (WGS) entry which is preliminary data.</text>
</comment>
<organism evidence="2 3">
    <name type="scientific">Tetragonisca angustula</name>
    <dbReference type="NCBI Taxonomy" id="166442"/>
    <lineage>
        <taxon>Eukaryota</taxon>
        <taxon>Metazoa</taxon>
        <taxon>Ecdysozoa</taxon>
        <taxon>Arthropoda</taxon>
        <taxon>Hexapoda</taxon>
        <taxon>Insecta</taxon>
        <taxon>Pterygota</taxon>
        <taxon>Neoptera</taxon>
        <taxon>Endopterygota</taxon>
        <taxon>Hymenoptera</taxon>
        <taxon>Apocrita</taxon>
        <taxon>Aculeata</taxon>
        <taxon>Apoidea</taxon>
        <taxon>Anthophila</taxon>
        <taxon>Apidae</taxon>
        <taxon>Tetragonisca</taxon>
    </lineage>
</organism>
<proteinExistence type="predicted"/>
<evidence type="ECO:0000256" key="1">
    <source>
        <dbReference type="SAM" id="MobiDB-lite"/>
    </source>
</evidence>
<keyword evidence="3" id="KW-1185">Reference proteome</keyword>
<dbReference type="Proteomes" id="UP001432146">
    <property type="component" value="Unassembled WGS sequence"/>
</dbReference>
<evidence type="ECO:0000313" key="2">
    <source>
        <dbReference type="EMBL" id="KAK9308176.1"/>
    </source>
</evidence>
<evidence type="ECO:0000313" key="3">
    <source>
        <dbReference type="Proteomes" id="UP001432146"/>
    </source>
</evidence>
<feature type="compositionally biased region" description="Basic and acidic residues" evidence="1">
    <location>
        <begin position="30"/>
        <end position="50"/>
    </location>
</feature>
<sequence length="79" mass="9396">MVRRRRADGRASEVREGSQRRRRQRSCEAANERGRKEEDECWRRLEKEAEQEPAGEIVSPVLESKRGEKERDDRSADRK</sequence>
<feature type="compositionally biased region" description="Basic and acidic residues" evidence="1">
    <location>
        <begin position="63"/>
        <end position="79"/>
    </location>
</feature>
<feature type="region of interest" description="Disordered" evidence="1">
    <location>
        <begin position="1"/>
        <end position="79"/>
    </location>
</feature>
<name>A0AAW1AEK6_9HYME</name>
<dbReference type="AlphaFoldDB" id="A0AAW1AEK6"/>
<reference evidence="2 3" key="1">
    <citation type="submission" date="2024-05" db="EMBL/GenBank/DDBJ databases">
        <title>The nuclear and mitochondrial genome assemblies of Tetragonisca angustula (Apidae: Meliponini), a tiny yet remarkable pollinator in the Neotropics.</title>
        <authorList>
            <person name="Ferrari R."/>
            <person name="Ricardo P.C."/>
            <person name="Dias F.C."/>
            <person name="Araujo N.S."/>
            <person name="Soares D.O."/>
            <person name="Zhou Q.-S."/>
            <person name="Zhu C.-D."/>
            <person name="Coutinho L."/>
            <person name="Airas M.C."/>
            <person name="Batista T.M."/>
        </authorList>
    </citation>
    <scope>NUCLEOTIDE SEQUENCE [LARGE SCALE GENOMIC DNA]</scope>
    <source>
        <strain evidence="2">ASF017062</strain>
        <tissue evidence="2">Abdomen</tissue>
    </source>
</reference>
<gene>
    <name evidence="2" type="ORF">QLX08_001673</name>
</gene>
<dbReference type="EMBL" id="JAWNGG020000022">
    <property type="protein sequence ID" value="KAK9308176.1"/>
    <property type="molecule type" value="Genomic_DNA"/>
</dbReference>
<protein>
    <submittedName>
        <fullName evidence="2">Uncharacterized protein</fullName>
    </submittedName>
</protein>
<feature type="compositionally biased region" description="Basic and acidic residues" evidence="1">
    <location>
        <begin position="8"/>
        <end position="19"/>
    </location>
</feature>